<dbReference type="SUPFAM" id="SSF53756">
    <property type="entry name" value="UDP-Glycosyltransferase/glycogen phosphorylase"/>
    <property type="match status" value="1"/>
</dbReference>
<dbReference type="PANTHER" id="PTHR11926:SF774">
    <property type="entry name" value="UDP-GLYCOSYLTRANSFERASE 85A1-RELATED"/>
    <property type="match status" value="1"/>
</dbReference>
<evidence type="ECO:0000256" key="1">
    <source>
        <dbReference type="ARBA" id="ARBA00009995"/>
    </source>
</evidence>
<reference evidence="4" key="2">
    <citation type="submission" date="2020-07" db="EMBL/GenBank/DDBJ databases">
        <authorList>
            <person name="Vera ALvarez R."/>
            <person name="Arias-Moreno D.M."/>
            <person name="Jimenez-Jacinto V."/>
            <person name="Jimenez-Bremont J.F."/>
            <person name="Swaminathan K."/>
            <person name="Moose S.P."/>
            <person name="Guerrero-Gonzalez M.L."/>
            <person name="Marino-Ramirez L."/>
            <person name="Landsman D."/>
            <person name="Rodriguez-Kessler M."/>
            <person name="Delgado-Sanchez P."/>
        </authorList>
    </citation>
    <scope>NUCLEOTIDE SEQUENCE</scope>
    <source>
        <tissue evidence="4">Cladode</tissue>
    </source>
</reference>
<proteinExistence type="inferred from homology"/>
<dbReference type="FunFam" id="3.40.50.2000:FF:000056">
    <property type="entry name" value="Glycosyltransferase"/>
    <property type="match status" value="1"/>
</dbReference>
<evidence type="ECO:0000256" key="3">
    <source>
        <dbReference type="RuleBase" id="RU003718"/>
    </source>
</evidence>
<dbReference type="PANTHER" id="PTHR11926">
    <property type="entry name" value="GLUCOSYL/GLUCURONOSYL TRANSFERASES"/>
    <property type="match status" value="1"/>
</dbReference>
<accession>A0A7C9AU88</accession>
<dbReference type="InterPro" id="IPR002213">
    <property type="entry name" value="UDP_glucos_trans"/>
</dbReference>
<reference evidence="4" key="1">
    <citation type="journal article" date="2013" name="J. Plant Res.">
        <title>Effect of fungi and light on seed germination of three Opuntia species from semiarid lands of central Mexico.</title>
        <authorList>
            <person name="Delgado-Sanchez P."/>
            <person name="Jimenez-Bremont J.F."/>
            <person name="Guerrero-Gonzalez Mde L."/>
            <person name="Flores J."/>
        </authorList>
    </citation>
    <scope>NUCLEOTIDE SEQUENCE</scope>
    <source>
        <tissue evidence="4">Cladode</tissue>
    </source>
</reference>
<evidence type="ECO:0000313" key="4">
    <source>
        <dbReference type="EMBL" id="MBA4674055.1"/>
    </source>
</evidence>
<dbReference type="AlphaFoldDB" id="A0A7C9AU88"/>
<organism evidence="4">
    <name type="scientific">Opuntia streptacantha</name>
    <name type="common">Prickly pear cactus</name>
    <name type="synonym">Opuntia cardona</name>
    <dbReference type="NCBI Taxonomy" id="393608"/>
    <lineage>
        <taxon>Eukaryota</taxon>
        <taxon>Viridiplantae</taxon>
        <taxon>Streptophyta</taxon>
        <taxon>Embryophyta</taxon>
        <taxon>Tracheophyta</taxon>
        <taxon>Spermatophyta</taxon>
        <taxon>Magnoliopsida</taxon>
        <taxon>eudicotyledons</taxon>
        <taxon>Gunneridae</taxon>
        <taxon>Pentapetalae</taxon>
        <taxon>Caryophyllales</taxon>
        <taxon>Cactineae</taxon>
        <taxon>Cactaceae</taxon>
        <taxon>Opuntioideae</taxon>
        <taxon>Opuntia</taxon>
    </lineage>
</organism>
<evidence type="ECO:0000256" key="2">
    <source>
        <dbReference type="ARBA" id="ARBA00022679"/>
    </source>
</evidence>
<comment type="similarity">
    <text evidence="1 3">Belongs to the UDP-glycosyltransferase family.</text>
</comment>
<dbReference type="Gene3D" id="3.40.50.2000">
    <property type="entry name" value="Glycogen Phosphorylase B"/>
    <property type="match status" value="1"/>
</dbReference>
<protein>
    <submittedName>
        <fullName evidence="4">Uncharacterized protein</fullName>
    </submittedName>
</protein>
<dbReference type="GO" id="GO:0080043">
    <property type="term" value="F:quercetin 3-O-glucosyltransferase activity"/>
    <property type="evidence" value="ECO:0007669"/>
    <property type="project" value="TreeGrafter"/>
</dbReference>
<dbReference type="GO" id="GO:0080044">
    <property type="term" value="F:quercetin 7-O-glucosyltransferase activity"/>
    <property type="evidence" value="ECO:0007669"/>
    <property type="project" value="TreeGrafter"/>
</dbReference>
<dbReference type="InterPro" id="IPR035595">
    <property type="entry name" value="UDP_glycos_trans_CS"/>
</dbReference>
<dbReference type="Pfam" id="PF00201">
    <property type="entry name" value="UDPGT"/>
    <property type="match status" value="1"/>
</dbReference>
<sequence length="176" mass="20049">MTDDQFAEFAWGLANSNHPFLWITRPDLITGDSTVLPPEFLKKTKNRGLITSWCNQEQVLAHPAIGGFLTHCGWNSTLESICNGIPMICWPFFAEQQTNCWFCCKKWGIGMEIDANVERGVVERQVRELMEGQKGKEMRKKAEEWKRYAQEAAVPPNGSSYSNLDHVITKVLLSQK</sequence>
<dbReference type="EMBL" id="GISG01261490">
    <property type="protein sequence ID" value="MBA4674055.1"/>
    <property type="molecule type" value="Transcribed_RNA"/>
</dbReference>
<keyword evidence="3" id="KW-0328">Glycosyltransferase</keyword>
<dbReference type="CDD" id="cd03784">
    <property type="entry name" value="GT1_Gtf-like"/>
    <property type="match status" value="1"/>
</dbReference>
<dbReference type="PROSITE" id="PS00375">
    <property type="entry name" value="UDPGT"/>
    <property type="match status" value="1"/>
</dbReference>
<keyword evidence="2 3" id="KW-0808">Transferase</keyword>
<name>A0A7C9AU88_OPUST</name>